<name>A0AA38PS94_9AGAR</name>
<reference evidence="1" key="1">
    <citation type="submission" date="2022-08" db="EMBL/GenBank/DDBJ databases">
        <authorList>
            <consortium name="DOE Joint Genome Institute"/>
            <person name="Min B."/>
            <person name="Riley R."/>
            <person name="Sierra-Patev S."/>
            <person name="Naranjo-Ortiz M."/>
            <person name="Looney B."/>
            <person name="Konkel Z."/>
            <person name="Slot J.C."/>
            <person name="Sakamoto Y."/>
            <person name="Steenwyk J.L."/>
            <person name="Rokas A."/>
            <person name="Carro J."/>
            <person name="Camarero S."/>
            <person name="Ferreira P."/>
            <person name="Molpeceres G."/>
            <person name="Ruiz-Duenas F.J."/>
            <person name="Serrano A."/>
            <person name="Henrissat B."/>
            <person name="Drula E."/>
            <person name="Hughes K.W."/>
            <person name="Mata J.L."/>
            <person name="Ishikawa N.K."/>
            <person name="Vargas-Isla R."/>
            <person name="Ushijima S."/>
            <person name="Smith C.A."/>
            <person name="Ahrendt S."/>
            <person name="Andreopoulos W."/>
            <person name="He G."/>
            <person name="Labutti K."/>
            <person name="Lipzen A."/>
            <person name="Ng V."/>
            <person name="Sandor L."/>
            <person name="Barry K."/>
            <person name="Martinez A.T."/>
            <person name="Xiao Y."/>
            <person name="Gibbons J.G."/>
            <person name="Terashima K."/>
            <person name="Hibbett D.S."/>
            <person name="Grigoriev I.V."/>
        </authorList>
    </citation>
    <scope>NUCLEOTIDE SEQUENCE</scope>
    <source>
        <strain evidence="1">TFB7829</strain>
    </source>
</reference>
<comment type="caution">
    <text evidence="1">The sequence shown here is derived from an EMBL/GenBank/DDBJ whole genome shotgun (WGS) entry which is preliminary data.</text>
</comment>
<evidence type="ECO:0000313" key="2">
    <source>
        <dbReference type="Proteomes" id="UP001163850"/>
    </source>
</evidence>
<dbReference type="EMBL" id="MU802154">
    <property type="protein sequence ID" value="KAJ3980835.1"/>
    <property type="molecule type" value="Genomic_DNA"/>
</dbReference>
<accession>A0AA38PS94</accession>
<organism evidence="1 2">
    <name type="scientific">Lentinula detonsa</name>
    <dbReference type="NCBI Taxonomy" id="2804962"/>
    <lineage>
        <taxon>Eukaryota</taxon>
        <taxon>Fungi</taxon>
        <taxon>Dikarya</taxon>
        <taxon>Basidiomycota</taxon>
        <taxon>Agaricomycotina</taxon>
        <taxon>Agaricomycetes</taxon>
        <taxon>Agaricomycetidae</taxon>
        <taxon>Agaricales</taxon>
        <taxon>Marasmiineae</taxon>
        <taxon>Omphalotaceae</taxon>
        <taxon>Lentinula</taxon>
    </lineage>
</organism>
<dbReference type="Proteomes" id="UP001163850">
    <property type="component" value="Unassembled WGS sequence"/>
</dbReference>
<dbReference type="AlphaFoldDB" id="A0AA38PS94"/>
<proteinExistence type="predicted"/>
<evidence type="ECO:0000313" key="1">
    <source>
        <dbReference type="EMBL" id="KAJ3980835.1"/>
    </source>
</evidence>
<gene>
    <name evidence="1" type="ORF">F5890DRAFT_1557329</name>
</gene>
<protein>
    <submittedName>
        <fullName evidence="1">Uncharacterized protein</fullName>
    </submittedName>
</protein>
<sequence length="620" mass="69128">MIPGPSLVQTEPQTKLSSASQFASNLRALGGLSIDEFLNTPEEDLPPIRYDFGFRNATSPWYYKPETQALPKLTAVQQLENACKEAFGRIDVLQFDVDPNAPSVTSVLHVVKNNDTQRTYTGERQHKTEFQAREEVAQVALREGALTYILDVDDTMDTVSGASNNPVKRIDDCFSRWRPGINAPQWFTYEHGAALKVQLASPRIFRVFSTPENTKSDAQVLCAQLAIDSGVLEFIKFGDGQVRPSSPNSSVSDSKDTLVWLNVQEFIKTLPRPFPEPEFEDNPQKIEDEILQWFNKLSQDANKARTDPLKLYFHFLQVKHSFGCVLRIETPDSDPTEARTYLVEPRFSKKVKSKVGVCIQAMSENVGGFLRTYFSVESQTTTSTVLSLLTPQMRQLANQTLWPMLEAACQEIGLQATIMVHYSRKAGKFGCTLTAVVPSLSDRTTGATPNDSGKISRKWSVPTTYSCRPDARIALLCETGESVLQFIRFPGVVPSRDQPRPTKKSKQEKLLAVPMHSLAGAKPKIVVKKQVEKQRQAQAITVPKKAPKDWDEDTNQPGIDLTYELEPGEIVDAEAVPNTFLYPPSFTSYSNPSQSSSSYVYAASYRFMSLSSGQQVGPRT</sequence>